<organism evidence="6 7">
    <name type="scientific">Phyllachora maydis</name>
    <dbReference type="NCBI Taxonomy" id="1825666"/>
    <lineage>
        <taxon>Eukaryota</taxon>
        <taxon>Fungi</taxon>
        <taxon>Dikarya</taxon>
        <taxon>Ascomycota</taxon>
        <taxon>Pezizomycotina</taxon>
        <taxon>Sordariomycetes</taxon>
        <taxon>Sordariomycetidae</taxon>
        <taxon>Phyllachorales</taxon>
        <taxon>Phyllachoraceae</taxon>
        <taxon>Phyllachora</taxon>
    </lineage>
</organism>
<feature type="chain" id="PRO_5042188152" description="Arabinanase/levansucrase/invertase" evidence="5">
    <location>
        <begin position="19"/>
        <end position="436"/>
    </location>
</feature>
<reference evidence="6" key="1">
    <citation type="journal article" date="2023" name="Mol. Plant Microbe Interact.">
        <title>Elucidating the Obligate Nature and Biological Capacity of an Invasive Fungal Corn Pathogen.</title>
        <authorList>
            <person name="MacCready J.S."/>
            <person name="Roggenkamp E.M."/>
            <person name="Gdanetz K."/>
            <person name="Chilvers M.I."/>
        </authorList>
    </citation>
    <scope>NUCLEOTIDE SEQUENCE</scope>
    <source>
        <strain evidence="6">PM02</strain>
    </source>
</reference>
<evidence type="ECO:0000313" key="6">
    <source>
        <dbReference type="EMBL" id="KAK2068858.1"/>
    </source>
</evidence>
<dbReference type="PANTHER" id="PTHR22925:SF3">
    <property type="entry name" value="GLYCOSYL HYDROLASE FAMILY PROTEIN 43"/>
    <property type="match status" value="1"/>
</dbReference>
<evidence type="ECO:0000256" key="5">
    <source>
        <dbReference type="SAM" id="SignalP"/>
    </source>
</evidence>
<evidence type="ECO:0000256" key="2">
    <source>
        <dbReference type="ARBA" id="ARBA00022801"/>
    </source>
</evidence>
<dbReference type="InterPro" id="IPR023296">
    <property type="entry name" value="Glyco_hydro_beta-prop_sf"/>
</dbReference>
<dbReference type="GO" id="GO:0004553">
    <property type="term" value="F:hydrolase activity, hydrolyzing O-glycosyl compounds"/>
    <property type="evidence" value="ECO:0007669"/>
    <property type="project" value="InterPro"/>
</dbReference>
<dbReference type="AlphaFoldDB" id="A0AAD9I0A8"/>
<keyword evidence="5" id="KW-0732">Signal</keyword>
<proteinExistence type="inferred from homology"/>
<keyword evidence="2 4" id="KW-0378">Hydrolase</keyword>
<feature type="signal peptide" evidence="5">
    <location>
        <begin position="1"/>
        <end position="18"/>
    </location>
</feature>
<keyword evidence="3 4" id="KW-0326">Glycosidase</keyword>
<comment type="caution">
    <text evidence="6">The sequence shown here is derived from an EMBL/GenBank/DDBJ whole genome shotgun (WGS) entry which is preliminary data.</text>
</comment>
<dbReference type="InterPro" id="IPR006710">
    <property type="entry name" value="Glyco_hydro_43"/>
</dbReference>
<dbReference type="EMBL" id="JAQQPM010000002">
    <property type="protein sequence ID" value="KAK2068858.1"/>
    <property type="molecule type" value="Genomic_DNA"/>
</dbReference>
<evidence type="ECO:0000256" key="1">
    <source>
        <dbReference type="ARBA" id="ARBA00009865"/>
    </source>
</evidence>
<evidence type="ECO:0000256" key="3">
    <source>
        <dbReference type="ARBA" id="ARBA00023295"/>
    </source>
</evidence>
<gene>
    <name evidence="6" type="ORF">P8C59_003474</name>
</gene>
<dbReference type="Pfam" id="PF04616">
    <property type="entry name" value="Glyco_hydro_43"/>
    <property type="match status" value="1"/>
</dbReference>
<dbReference type="Proteomes" id="UP001217918">
    <property type="component" value="Unassembled WGS sequence"/>
</dbReference>
<protein>
    <recommendedName>
        <fullName evidence="8">Arabinanase/levansucrase/invertase</fullName>
    </recommendedName>
</protein>
<dbReference type="PANTHER" id="PTHR22925">
    <property type="entry name" value="GLYCOSYL HYDROLASE 43 FAMILY MEMBER"/>
    <property type="match status" value="1"/>
</dbReference>
<comment type="similarity">
    <text evidence="1 4">Belongs to the glycosyl hydrolase 43 family.</text>
</comment>
<evidence type="ECO:0000256" key="4">
    <source>
        <dbReference type="RuleBase" id="RU361187"/>
    </source>
</evidence>
<evidence type="ECO:0008006" key="8">
    <source>
        <dbReference type="Google" id="ProtNLM"/>
    </source>
</evidence>
<dbReference type="Gene3D" id="2.115.10.20">
    <property type="entry name" value="Glycosyl hydrolase domain, family 43"/>
    <property type="match status" value="1"/>
</dbReference>
<sequence length="436" mass="47090">MLGTKLPTLLNLAVVSYGASWIVPGAVWTDTDGNKIDAHGGAILQQNSTFYWVGHSAADQTPMMYSSTDLLSWKNLGAQASSVTGLWRPKLATPSGAGSFWIYGQQDRRILSLQPSHLVGGYKTSAKVLLPPSNASYSDTGIFCDEGTAKWYILSSADHNIVQINEINSEGKAGDKVGELTGGLYEAPGLFQVDGVYFLIVSGKTGWRANPNKVFWAASLGGPWSGGTDIAPATPNTYGSQNTFALTIKGSQQTTRMYMGDAWDSTGSTASNYVWLPMDVDSSAKTVTLSYHAMWKVDTATGVVSFPTCTKRFTAEDAKLSGLAKREVCGDCPNQLGPLKVRHDGEVEFRNVTGTGRGQWILVKYSVNRPEVGQMYIRVNNGPKRVNLADLNSRAGHHGDVPVELVLTPGTQNTLQLRVDGHDDFEATVHGIELYD</sequence>
<dbReference type="GO" id="GO:0005975">
    <property type="term" value="P:carbohydrate metabolic process"/>
    <property type="evidence" value="ECO:0007669"/>
    <property type="project" value="InterPro"/>
</dbReference>
<dbReference type="SUPFAM" id="SSF75005">
    <property type="entry name" value="Arabinanase/levansucrase/invertase"/>
    <property type="match status" value="1"/>
</dbReference>
<evidence type="ECO:0000313" key="7">
    <source>
        <dbReference type="Proteomes" id="UP001217918"/>
    </source>
</evidence>
<name>A0AAD9I0A8_9PEZI</name>
<keyword evidence="7" id="KW-1185">Reference proteome</keyword>
<accession>A0AAD9I0A8</accession>